<dbReference type="GO" id="GO:0009401">
    <property type="term" value="P:phosphoenolpyruvate-dependent sugar phosphotransferase system"/>
    <property type="evidence" value="ECO:0007669"/>
    <property type="project" value="InterPro"/>
</dbReference>
<name>A0A6N8U6F0_9STAP</name>
<evidence type="ECO:0000313" key="8">
    <source>
        <dbReference type="EMBL" id="MXQ51199.1"/>
    </source>
</evidence>
<dbReference type="InterPro" id="IPR036095">
    <property type="entry name" value="PTS_EIIB-like_sf"/>
</dbReference>
<evidence type="ECO:0000256" key="4">
    <source>
        <dbReference type="ARBA" id="ARBA00023159"/>
    </source>
</evidence>
<evidence type="ECO:0000259" key="7">
    <source>
        <dbReference type="PROSITE" id="PS51372"/>
    </source>
</evidence>
<dbReference type="Proteomes" id="UP000436284">
    <property type="component" value="Unassembled WGS sequence"/>
</dbReference>
<dbReference type="SUPFAM" id="SSF52794">
    <property type="entry name" value="PTS system IIB component-like"/>
    <property type="match status" value="1"/>
</dbReference>
<keyword evidence="5" id="KW-0804">Transcription</keyword>
<dbReference type="GO" id="GO:0008982">
    <property type="term" value="F:protein-N(PI)-phosphohistidine-sugar phosphotransferase activity"/>
    <property type="evidence" value="ECO:0007669"/>
    <property type="project" value="InterPro"/>
</dbReference>
<dbReference type="OrthoDB" id="9776005at2"/>
<dbReference type="GO" id="GO:0006355">
    <property type="term" value="P:regulation of DNA-templated transcription"/>
    <property type="evidence" value="ECO:0007669"/>
    <property type="project" value="InterPro"/>
</dbReference>
<evidence type="ECO:0000313" key="9">
    <source>
        <dbReference type="Proteomes" id="UP000436284"/>
    </source>
</evidence>
<dbReference type="Pfam" id="PF08279">
    <property type="entry name" value="HTH_11"/>
    <property type="match status" value="1"/>
</dbReference>
<dbReference type="SUPFAM" id="SSF55804">
    <property type="entry name" value="Phoshotransferase/anion transport protein"/>
    <property type="match status" value="1"/>
</dbReference>
<gene>
    <name evidence="8" type="ORF">GQ671_07950</name>
</gene>
<dbReference type="AlphaFoldDB" id="A0A6N8U6F0"/>
<feature type="domain" description="PRD" evidence="7">
    <location>
        <begin position="302"/>
        <end position="407"/>
    </location>
</feature>
<keyword evidence="4" id="KW-0010">Activator</keyword>
<dbReference type="SUPFAM" id="SSF63520">
    <property type="entry name" value="PTS-regulatory domain, PRD"/>
    <property type="match status" value="2"/>
</dbReference>
<dbReference type="PROSITE" id="PS51372">
    <property type="entry name" value="PRD_2"/>
    <property type="match status" value="2"/>
</dbReference>
<dbReference type="InterPro" id="IPR007737">
    <property type="entry name" value="Mga_HTH"/>
</dbReference>
<dbReference type="CDD" id="cd05568">
    <property type="entry name" value="PTS_IIB_bgl_like"/>
    <property type="match status" value="1"/>
</dbReference>
<sequence length="666" mass="75764">MISSREKKIINELIYHSGTFLLIKELADKLGVSSRTVHRELKNVTETLEQLDIQMIREYKKGVKVELDTDEMDALTAYINAHADKDLSNEEKKVALIYNLMLNTEGIKKSALAVELGVSEHTVDELIGQMTDTLRAFELEITKIRSIGIQLVGDELNKQNFLADMMVNELNSNSIYSVIENNFVFSSLVNNKIMGLLEADNIFKVERLLMDELDVLPYQLTENAYLNLTLHIVLAIDRTEHSNNVSVKQSLKEELGETQEFEVSLALTSKLETEFSITFPEEEVYFICMHLRGSRRKFQSERDTDSIESSTVQFINTVSQRMDYPFYAYPELKEGLILHIEPTLHRMESGIITVNPLLDTIKEKYPALFEVVGESFKQHFGTRKLNESEIGFLIIHFGGILHANPKIEVTTVCSSGIGTSRILANQLRTRFNNMYIRQELSISEVADTEIHDNELVLSTVPLDLENYILVSPLLDDSDEKKIMEAISRLDATPLLNTPDREKVMVEVDPEQVIQASELYLNRHFITDGKRADALTSVRQALSSETDMPQDDIREILTMLEERFETTGFVVGESGFSYPHIRSPVIKAHQMVFIHNTAGIEDRNYKGDAVAVNHQILLLVPEKTLVADMISEISILFGEHHLSIGQLFESPAEVENIIKNYIRTLYK</sequence>
<dbReference type="Gene3D" id="3.40.50.2300">
    <property type="match status" value="1"/>
</dbReference>
<feature type="domain" description="PTS EIIB type-2" evidence="6">
    <location>
        <begin position="407"/>
        <end position="494"/>
    </location>
</feature>
<keyword evidence="1" id="KW-0808">Transferase</keyword>
<keyword evidence="2" id="KW-0677">Repeat</keyword>
<proteinExistence type="predicted"/>
<keyword evidence="9" id="KW-1185">Reference proteome</keyword>
<dbReference type="InterPro" id="IPR036634">
    <property type="entry name" value="PRD_sf"/>
</dbReference>
<keyword evidence="3" id="KW-0805">Transcription regulation</keyword>
<dbReference type="PROSITE" id="PS51099">
    <property type="entry name" value="PTS_EIIB_TYPE_2"/>
    <property type="match status" value="1"/>
</dbReference>
<evidence type="ECO:0000256" key="1">
    <source>
        <dbReference type="ARBA" id="ARBA00022679"/>
    </source>
</evidence>
<dbReference type="EMBL" id="WUUK01000003">
    <property type="protein sequence ID" value="MXQ51199.1"/>
    <property type="molecule type" value="Genomic_DNA"/>
</dbReference>
<dbReference type="PANTHER" id="PTHR30185:SF18">
    <property type="entry name" value="TRANSCRIPTIONAL REGULATOR MTLR"/>
    <property type="match status" value="1"/>
</dbReference>
<comment type="caution">
    <text evidence="8">The sequence shown here is derived from an EMBL/GenBank/DDBJ whole genome shotgun (WGS) entry which is preliminary data.</text>
</comment>
<feature type="domain" description="PRD" evidence="7">
    <location>
        <begin position="193"/>
        <end position="301"/>
    </location>
</feature>
<dbReference type="InterPro" id="IPR050661">
    <property type="entry name" value="BglG_antiterminators"/>
</dbReference>
<protein>
    <submittedName>
        <fullName evidence="8">PRD domain-containing protein</fullName>
    </submittedName>
</protein>
<evidence type="ECO:0000259" key="6">
    <source>
        <dbReference type="PROSITE" id="PS51099"/>
    </source>
</evidence>
<dbReference type="PANTHER" id="PTHR30185">
    <property type="entry name" value="CRYPTIC BETA-GLUCOSIDE BGL OPERON ANTITERMINATOR"/>
    <property type="match status" value="1"/>
</dbReference>
<dbReference type="Gene3D" id="1.10.10.10">
    <property type="entry name" value="Winged helix-like DNA-binding domain superfamily/Winged helix DNA-binding domain"/>
    <property type="match status" value="1"/>
</dbReference>
<evidence type="ECO:0000256" key="5">
    <source>
        <dbReference type="ARBA" id="ARBA00023163"/>
    </source>
</evidence>
<dbReference type="InterPro" id="IPR016152">
    <property type="entry name" value="PTrfase/Anion_transptr"/>
</dbReference>
<dbReference type="Pfam" id="PF00874">
    <property type="entry name" value="PRD"/>
    <property type="match status" value="2"/>
</dbReference>
<accession>A0A6N8U6F0</accession>
<dbReference type="RefSeq" id="WP_160655307.1">
    <property type="nucleotide sequence ID" value="NZ_JBHRWU010000001.1"/>
</dbReference>
<reference evidence="8 9" key="1">
    <citation type="submission" date="2019-12" db="EMBL/GenBank/DDBJ databases">
        <title>Salinicoccus cyprini sp. nov., isolated from gastro-intestinal tract of mirror carp, Cyprinus carpio var. specularis, collected from Gobind Sagar Reservoir, Himachal Pradesh, India.</title>
        <authorList>
            <person name="Talwar C."/>
            <person name="Singh A.K."/>
            <person name="Lal R."/>
            <person name="Negi R.K."/>
        </authorList>
    </citation>
    <scope>NUCLEOTIDE SEQUENCE [LARGE SCALE GENOMIC DNA]</scope>
    <source>
        <strain evidence="8 9">J-82</strain>
    </source>
</reference>
<evidence type="ECO:0000256" key="2">
    <source>
        <dbReference type="ARBA" id="ARBA00022737"/>
    </source>
</evidence>
<dbReference type="InterPro" id="IPR036388">
    <property type="entry name" value="WH-like_DNA-bd_sf"/>
</dbReference>
<evidence type="ECO:0000256" key="3">
    <source>
        <dbReference type="ARBA" id="ARBA00023015"/>
    </source>
</evidence>
<organism evidence="8 9">
    <name type="scientific">Salinicoccus hispanicus</name>
    <dbReference type="NCBI Taxonomy" id="157225"/>
    <lineage>
        <taxon>Bacteria</taxon>
        <taxon>Bacillati</taxon>
        <taxon>Bacillota</taxon>
        <taxon>Bacilli</taxon>
        <taxon>Bacillales</taxon>
        <taxon>Staphylococcaceae</taxon>
        <taxon>Salinicoccus</taxon>
    </lineage>
</organism>
<dbReference type="Gene3D" id="1.10.1790.10">
    <property type="entry name" value="PRD domain"/>
    <property type="match status" value="2"/>
</dbReference>
<dbReference type="InterPro" id="IPR013196">
    <property type="entry name" value="HTH_11"/>
</dbReference>
<dbReference type="Pfam" id="PF05043">
    <property type="entry name" value="Mga"/>
    <property type="match status" value="1"/>
</dbReference>
<dbReference type="InterPro" id="IPR013011">
    <property type="entry name" value="PTS_EIIB_2"/>
</dbReference>
<dbReference type="InterPro" id="IPR011608">
    <property type="entry name" value="PRD"/>
</dbReference>